<keyword evidence="3" id="KW-1185">Reference proteome</keyword>
<dbReference type="EMBL" id="BAABFB010000066">
    <property type="protein sequence ID" value="GAA4486936.1"/>
    <property type="molecule type" value="Genomic_DNA"/>
</dbReference>
<protein>
    <submittedName>
        <fullName evidence="2">Uncharacterized protein</fullName>
    </submittedName>
</protein>
<feature type="transmembrane region" description="Helical" evidence="1">
    <location>
        <begin position="6"/>
        <end position="25"/>
    </location>
</feature>
<keyword evidence="1" id="KW-0812">Transmembrane</keyword>
<evidence type="ECO:0000313" key="3">
    <source>
        <dbReference type="Proteomes" id="UP001501183"/>
    </source>
</evidence>
<keyword evidence="1" id="KW-0472">Membrane</keyword>
<feature type="transmembrane region" description="Helical" evidence="1">
    <location>
        <begin position="32"/>
        <end position="51"/>
    </location>
</feature>
<proteinExistence type="predicted"/>
<dbReference type="Proteomes" id="UP001501183">
    <property type="component" value="Unassembled WGS sequence"/>
</dbReference>
<keyword evidence="1" id="KW-1133">Transmembrane helix</keyword>
<accession>A0ABP8PJ68</accession>
<evidence type="ECO:0000313" key="2">
    <source>
        <dbReference type="EMBL" id="GAA4486936.1"/>
    </source>
</evidence>
<dbReference type="RefSeq" id="WP_345350387.1">
    <property type="nucleotide sequence ID" value="NZ_BAABFB010000066.1"/>
</dbReference>
<feature type="transmembrane region" description="Helical" evidence="1">
    <location>
        <begin position="103"/>
        <end position="121"/>
    </location>
</feature>
<organism evidence="2 3">
    <name type="scientific">Rhodococcus olei</name>
    <dbReference type="NCBI Taxonomy" id="2161675"/>
    <lineage>
        <taxon>Bacteria</taxon>
        <taxon>Bacillati</taxon>
        <taxon>Actinomycetota</taxon>
        <taxon>Actinomycetes</taxon>
        <taxon>Mycobacteriales</taxon>
        <taxon>Nocardiaceae</taxon>
        <taxon>Rhodococcus</taxon>
    </lineage>
</organism>
<gene>
    <name evidence="2" type="ORF">GCM10023094_44420</name>
</gene>
<comment type="caution">
    <text evidence="2">The sequence shown here is derived from an EMBL/GenBank/DDBJ whole genome shotgun (WGS) entry which is preliminary data.</text>
</comment>
<reference evidence="3" key="1">
    <citation type="journal article" date="2019" name="Int. J. Syst. Evol. Microbiol.">
        <title>The Global Catalogue of Microorganisms (GCM) 10K type strain sequencing project: providing services to taxonomists for standard genome sequencing and annotation.</title>
        <authorList>
            <consortium name="The Broad Institute Genomics Platform"/>
            <consortium name="The Broad Institute Genome Sequencing Center for Infectious Disease"/>
            <person name="Wu L."/>
            <person name="Ma J."/>
        </authorList>
    </citation>
    <scope>NUCLEOTIDE SEQUENCE [LARGE SCALE GENOMIC DNA]</scope>
    <source>
        <strain evidence="3">JCM 32206</strain>
    </source>
</reference>
<evidence type="ECO:0000256" key="1">
    <source>
        <dbReference type="SAM" id="Phobius"/>
    </source>
</evidence>
<name>A0ABP8PJ68_9NOCA</name>
<sequence>MPSWGVITFGAAQSALLAVLVTALLGRERSIGILATVAVGAFAGPVAWNAILRATAAHQFFHDAPLTVFPVSWQDTGSGVFTVAALALLLGFGPMRSRPARSAALLALLGGLSALVVDVYLY</sequence>
<feature type="transmembrane region" description="Helical" evidence="1">
    <location>
        <begin position="71"/>
        <end position="91"/>
    </location>
</feature>